<name>A0ABT9JB30_9RHOB</name>
<dbReference type="PANTHER" id="PTHR16305">
    <property type="entry name" value="TESTICULAR SOLUBLE ADENYLYL CYCLASE"/>
    <property type="match status" value="1"/>
</dbReference>
<keyword evidence="5" id="KW-1185">Reference proteome</keyword>
<dbReference type="SUPFAM" id="SSF55073">
    <property type="entry name" value="Nucleotide cyclase"/>
    <property type="match status" value="1"/>
</dbReference>
<evidence type="ECO:0000313" key="5">
    <source>
        <dbReference type="Proteomes" id="UP001224997"/>
    </source>
</evidence>
<protein>
    <submittedName>
        <fullName evidence="4">Adenylate/guanylate cyclase domain-containing protein</fullName>
    </submittedName>
</protein>
<dbReference type="InterPro" id="IPR029787">
    <property type="entry name" value="Nucleotide_cyclase"/>
</dbReference>
<dbReference type="InterPro" id="IPR027417">
    <property type="entry name" value="P-loop_NTPase"/>
</dbReference>
<evidence type="ECO:0000256" key="1">
    <source>
        <dbReference type="ARBA" id="ARBA00022741"/>
    </source>
</evidence>
<dbReference type="RefSeq" id="WP_305962798.1">
    <property type="nucleotide sequence ID" value="NZ_JAVAMQ010000005.1"/>
</dbReference>
<sequence length="1003" mass="106266">MQGTAIRQAPDQRGERRQVTALFADVVDFSEFASTADAEDLQDWLDGFYGQAREIVEAAGGEVTEFLGDGIVAVFGLSRAEEHAARRAVEAALRIVGLPCFMFPGGAGGSLRAGVATGEVATRASRAAGGPMPRMTGMVTTLAQRLQSAAAPGEVLIAPETHDLLRGALPVTARPDTLLKGFGAMTVYRVVPGGGLAQGAVTSGAAQPFIGRLSERGRILGASDRACLLVGPPGIGKTTLAGTFLEDGQPHAVFHADALNSGEGHAPFRQWLLNRLAPDPAGPAVLAAHFPALDADEILCLALVLGLPEGNALLARFSSTALRERLETALSRAIVTGVPSGVLLVEDLHWLDSASFGVVRRLIATLDPARHRLLMTSRETVKIHRHLSDLPIEIIGIDAFAPAESQAYLDAFGSAGLDPGARAELIRHAGGVPLFLEQLVKHAARPNPARGEIPATLSDLLTERIDATGPARPALLQASVLGRIFSHPLLEALAEGGPDISAMLAAAQAADIIRPVGPARWSFSHALLQRAAYRQLLRPTREALHARVAELLQTRCADLPDATPALLASHQSRAQQHLPAADSYLAASREALMRGAFADAEDHARAALTMCGQSADRAAASQPEIAAHTALGSILMQSQGFAAPAVRAAYAEVLRLARAEGAGQGNGAALFGSYSNAIIAGDREGADELCRLLDEAARAAEAGGLPDRDEIRLAAEAAANCGSFYSGEFRSQFAHLARIRALYDLPRHARMIARFGMDIFAAAQMFEVPARVFCGEVAPLTELLAETDRHQAALNIPVMQPYALIWGSVPLHAAGRLAEARERLDRGLVVATQQGAGFWVLTGQCWQHIIDPARSDSQAGRAEFRRIIDALRAIGVMIAVPYFTSHYAAALARGGQVQEAFQLSRAAVDEGWRSRLWCWQAETLRLHAGITLRMGRSEDAAQLLREAVALADRQGARLWQLRAALDLADLPEGDAGALAEARGHFAAGTALPELDGQRVSLVG</sequence>
<dbReference type="Pfam" id="PF13191">
    <property type="entry name" value="AAA_16"/>
    <property type="match status" value="1"/>
</dbReference>
<proteinExistence type="predicted"/>
<evidence type="ECO:0000259" key="3">
    <source>
        <dbReference type="PROSITE" id="PS50125"/>
    </source>
</evidence>
<dbReference type="SMART" id="SM00044">
    <property type="entry name" value="CYCc"/>
    <property type="match status" value="1"/>
</dbReference>
<feature type="domain" description="Guanylate cyclase" evidence="3">
    <location>
        <begin position="20"/>
        <end position="147"/>
    </location>
</feature>
<comment type="caution">
    <text evidence="4">The sequence shown here is derived from an EMBL/GenBank/DDBJ whole genome shotgun (WGS) entry which is preliminary data.</text>
</comment>
<keyword evidence="1" id="KW-0547">Nucleotide-binding</keyword>
<dbReference type="InterPro" id="IPR041664">
    <property type="entry name" value="AAA_16"/>
</dbReference>
<dbReference type="Gene3D" id="3.30.70.1230">
    <property type="entry name" value="Nucleotide cyclase"/>
    <property type="match status" value="1"/>
</dbReference>
<dbReference type="CDD" id="cd07302">
    <property type="entry name" value="CHD"/>
    <property type="match status" value="1"/>
</dbReference>
<evidence type="ECO:0000313" key="4">
    <source>
        <dbReference type="EMBL" id="MDP5306950.1"/>
    </source>
</evidence>
<dbReference type="PANTHER" id="PTHR16305:SF28">
    <property type="entry name" value="GUANYLATE CYCLASE DOMAIN-CONTAINING PROTEIN"/>
    <property type="match status" value="1"/>
</dbReference>
<dbReference type="Proteomes" id="UP001224997">
    <property type="component" value="Unassembled WGS sequence"/>
</dbReference>
<dbReference type="PROSITE" id="PS50125">
    <property type="entry name" value="GUANYLATE_CYCLASE_2"/>
    <property type="match status" value="1"/>
</dbReference>
<dbReference type="SUPFAM" id="SSF52540">
    <property type="entry name" value="P-loop containing nucleoside triphosphate hydrolases"/>
    <property type="match status" value="1"/>
</dbReference>
<gene>
    <name evidence="4" type="ORF">Q5Y72_07575</name>
</gene>
<dbReference type="Pfam" id="PF00211">
    <property type="entry name" value="Guanylate_cyc"/>
    <property type="match status" value="1"/>
</dbReference>
<evidence type="ECO:0000256" key="2">
    <source>
        <dbReference type="ARBA" id="ARBA00022840"/>
    </source>
</evidence>
<dbReference type="EMBL" id="JAVAMQ010000005">
    <property type="protein sequence ID" value="MDP5306950.1"/>
    <property type="molecule type" value="Genomic_DNA"/>
</dbReference>
<keyword evidence="2" id="KW-0067">ATP-binding</keyword>
<accession>A0ABT9JB30</accession>
<organism evidence="4 5">
    <name type="scientific">Paracoccus spongiarum</name>
    <dbReference type="NCBI Taxonomy" id="3064387"/>
    <lineage>
        <taxon>Bacteria</taxon>
        <taxon>Pseudomonadati</taxon>
        <taxon>Pseudomonadota</taxon>
        <taxon>Alphaproteobacteria</taxon>
        <taxon>Rhodobacterales</taxon>
        <taxon>Paracoccaceae</taxon>
        <taxon>Paracoccus</taxon>
    </lineage>
</organism>
<reference evidence="4 5" key="1">
    <citation type="submission" date="2023-08" db="EMBL/GenBank/DDBJ databases">
        <authorList>
            <person name="Park J.-S."/>
        </authorList>
    </citation>
    <scope>NUCLEOTIDE SEQUENCE [LARGE SCALE GENOMIC DNA]</scope>
    <source>
        <strain evidence="4 5">2205BS29-5</strain>
    </source>
</reference>
<dbReference type="InterPro" id="IPR001054">
    <property type="entry name" value="A/G_cyclase"/>
</dbReference>